<dbReference type="GeneID" id="67474436"/>
<evidence type="ECO:0000313" key="2">
    <source>
        <dbReference type="Proteomes" id="UP000015688"/>
    </source>
</evidence>
<protein>
    <submittedName>
        <fullName evidence="1">Uncharacterized protein</fullName>
    </submittedName>
</protein>
<evidence type="ECO:0000313" key="1">
    <source>
        <dbReference type="EMBL" id="EQK39996.1"/>
    </source>
</evidence>
<dbReference type="PATRIC" id="fig|1233171.3.peg.3375"/>
<comment type="caution">
    <text evidence="1">The sequence shown here is derived from an EMBL/GenBank/DDBJ whole genome shotgun (WGS) entry which is preliminary data.</text>
</comment>
<dbReference type="AlphaFoldDB" id="T4VGV7"/>
<dbReference type="Proteomes" id="UP000015688">
    <property type="component" value="Unassembled WGS sequence"/>
</dbReference>
<name>T4VGV7_PARBF</name>
<accession>T4VGV7</accession>
<proteinExistence type="predicted"/>
<organism evidence="1 2">
    <name type="scientific">Paraclostridium bifermentans ATCC 638 = DSM 14991</name>
    <dbReference type="NCBI Taxonomy" id="1233171"/>
    <lineage>
        <taxon>Bacteria</taxon>
        <taxon>Bacillati</taxon>
        <taxon>Bacillota</taxon>
        <taxon>Clostridia</taxon>
        <taxon>Peptostreptococcales</taxon>
        <taxon>Peptostreptococcaceae</taxon>
        <taxon>Paraclostridium</taxon>
    </lineage>
</organism>
<reference evidence="1 2" key="1">
    <citation type="submission" date="2013-06" db="EMBL/GenBank/DDBJ databases">
        <authorList>
            <person name="Walk S."/>
            <person name="Aronoff D."/>
            <person name="Young V.Y."/>
            <person name="Marsh J."/>
            <person name="Harrison L."/>
            <person name="Daugherty S.C."/>
            <person name="Shefchek K.A."/>
            <person name="Hine E.E."/>
            <person name="Tallon L.J."/>
            <person name="Sadzewicz L.K."/>
            <person name="Rasko D.A."/>
        </authorList>
    </citation>
    <scope>NUCLEOTIDE SEQUENCE [LARGE SCALE GENOMIC DNA]</scope>
    <source>
        <strain evidence="1 2">ATCC 638</strain>
    </source>
</reference>
<sequence>MGKYRVLKDCMYYDFIFDAIETIDDIIKLDTFDGIKEFKTNDVKKIYKKEFYILNNKTNKLIKTIKAYDREDASSQINNKNNIRIITKNKYLKEQELIKEDRKKREELLKKGIHVRALDTIK</sequence>
<dbReference type="EMBL" id="AVNC01000022">
    <property type="protein sequence ID" value="EQK39996.1"/>
    <property type="molecule type" value="Genomic_DNA"/>
</dbReference>
<dbReference type="RefSeq" id="WP_021434461.1">
    <property type="nucleotide sequence ID" value="NZ_AVNC01000022.1"/>
</dbReference>
<gene>
    <name evidence="1" type="ORF">C672_3507</name>
</gene>